<feature type="compositionally biased region" description="Basic residues" evidence="1">
    <location>
        <begin position="243"/>
        <end position="254"/>
    </location>
</feature>
<dbReference type="Proteomes" id="UP000053825">
    <property type="component" value="Unassembled WGS sequence"/>
</dbReference>
<feature type="compositionally biased region" description="Low complexity" evidence="1">
    <location>
        <begin position="58"/>
        <end position="67"/>
    </location>
</feature>
<feature type="compositionally biased region" description="Acidic residues" evidence="1">
    <location>
        <begin position="47"/>
        <end position="57"/>
    </location>
</feature>
<feature type="region of interest" description="Disordered" evidence="1">
    <location>
        <begin position="116"/>
        <end position="194"/>
    </location>
</feature>
<dbReference type="AlphaFoldDB" id="A0A0L7QMK6"/>
<organism evidence="2 3">
    <name type="scientific">Habropoda laboriosa</name>
    <dbReference type="NCBI Taxonomy" id="597456"/>
    <lineage>
        <taxon>Eukaryota</taxon>
        <taxon>Metazoa</taxon>
        <taxon>Ecdysozoa</taxon>
        <taxon>Arthropoda</taxon>
        <taxon>Hexapoda</taxon>
        <taxon>Insecta</taxon>
        <taxon>Pterygota</taxon>
        <taxon>Neoptera</taxon>
        <taxon>Endopterygota</taxon>
        <taxon>Hymenoptera</taxon>
        <taxon>Apocrita</taxon>
        <taxon>Aculeata</taxon>
        <taxon>Apoidea</taxon>
        <taxon>Anthophila</taxon>
        <taxon>Apidae</taxon>
        <taxon>Habropoda</taxon>
    </lineage>
</organism>
<dbReference type="EMBL" id="KQ414894">
    <property type="protein sequence ID" value="KOC59789.1"/>
    <property type="molecule type" value="Genomic_DNA"/>
</dbReference>
<sequence length="254" mass="28860">MRDETSHEEDHGPFPVFAKPDRSVPRFTLVHRLQAHAHARADRASDEDGDGDDDDDVVNVGHSNNNNKNDDNGDDDDDAAAADHNMNGDVEKNDDDDVNWQHDDIVAVVRERERTILSANRESLAVRENERDEERGSSGKKDASSEREESEEEVVVEGLGDRIAGAQVANTGQEPHERSSRLNRDAKNVSLRRPARIQTEHRVIDEAARALGHPALSCLQMKTNKKTRKKKKEEEEEEEEKRRKWKRNERKAPI</sequence>
<keyword evidence="3" id="KW-1185">Reference proteome</keyword>
<evidence type="ECO:0000313" key="2">
    <source>
        <dbReference type="EMBL" id="KOC59789.1"/>
    </source>
</evidence>
<feature type="compositionally biased region" description="Basic and acidic residues" evidence="1">
    <location>
        <begin position="174"/>
        <end position="187"/>
    </location>
</feature>
<proteinExistence type="predicted"/>
<accession>A0A0L7QMK6</accession>
<name>A0A0L7QMK6_9HYME</name>
<feature type="compositionally biased region" description="Basic and acidic residues" evidence="1">
    <location>
        <begin position="124"/>
        <end position="147"/>
    </location>
</feature>
<gene>
    <name evidence="2" type="ORF">WH47_09770</name>
</gene>
<reference evidence="2 3" key="1">
    <citation type="submission" date="2015-07" db="EMBL/GenBank/DDBJ databases">
        <title>The genome of Habropoda laboriosa.</title>
        <authorList>
            <person name="Pan H."/>
            <person name="Kapheim K."/>
        </authorList>
    </citation>
    <scope>NUCLEOTIDE SEQUENCE [LARGE SCALE GENOMIC DNA]</scope>
    <source>
        <strain evidence="2">0110345459</strain>
    </source>
</reference>
<feature type="region of interest" description="Disordered" evidence="1">
    <location>
        <begin position="1"/>
        <end position="23"/>
    </location>
</feature>
<feature type="compositionally biased region" description="Basic and acidic residues" evidence="1">
    <location>
        <begin position="1"/>
        <end position="12"/>
    </location>
</feature>
<protein>
    <submittedName>
        <fullName evidence="2">Uncharacterized protein</fullName>
    </submittedName>
</protein>
<evidence type="ECO:0000256" key="1">
    <source>
        <dbReference type="SAM" id="MobiDB-lite"/>
    </source>
</evidence>
<evidence type="ECO:0000313" key="3">
    <source>
        <dbReference type="Proteomes" id="UP000053825"/>
    </source>
</evidence>
<feature type="region of interest" description="Disordered" evidence="1">
    <location>
        <begin position="215"/>
        <end position="254"/>
    </location>
</feature>
<feature type="region of interest" description="Disordered" evidence="1">
    <location>
        <begin position="35"/>
        <end position="100"/>
    </location>
</feature>